<feature type="region of interest" description="Disordered" evidence="1">
    <location>
        <begin position="1"/>
        <end position="39"/>
    </location>
</feature>
<protein>
    <submittedName>
        <fullName evidence="2">Uncharacterized protein</fullName>
    </submittedName>
</protein>
<accession>A0A6A4RPU9</accession>
<comment type="caution">
    <text evidence="2">The sequence shown here is derived from an EMBL/GenBank/DDBJ whole genome shotgun (WGS) entry which is preliminary data.</text>
</comment>
<organism evidence="2 3">
    <name type="scientific">Scophthalmus maximus</name>
    <name type="common">Turbot</name>
    <name type="synonym">Psetta maxima</name>
    <dbReference type="NCBI Taxonomy" id="52904"/>
    <lineage>
        <taxon>Eukaryota</taxon>
        <taxon>Metazoa</taxon>
        <taxon>Chordata</taxon>
        <taxon>Craniata</taxon>
        <taxon>Vertebrata</taxon>
        <taxon>Euteleostomi</taxon>
        <taxon>Actinopterygii</taxon>
        <taxon>Neopterygii</taxon>
        <taxon>Teleostei</taxon>
        <taxon>Neoteleostei</taxon>
        <taxon>Acanthomorphata</taxon>
        <taxon>Carangaria</taxon>
        <taxon>Pleuronectiformes</taxon>
        <taxon>Pleuronectoidei</taxon>
        <taxon>Scophthalmidae</taxon>
        <taxon>Scophthalmus</taxon>
    </lineage>
</organism>
<evidence type="ECO:0000256" key="1">
    <source>
        <dbReference type="SAM" id="MobiDB-lite"/>
    </source>
</evidence>
<evidence type="ECO:0000313" key="3">
    <source>
        <dbReference type="Proteomes" id="UP000438429"/>
    </source>
</evidence>
<name>A0A6A4RPU9_SCOMX</name>
<gene>
    <name evidence="2" type="ORF">F2P81_024613</name>
</gene>
<dbReference type="Proteomes" id="UP000438429">
    <property type="component" value="Unassembled WGS sequence"/>
</dbReference>
<proteinExistence type="predicted"/>
<sequence length="70" mass="7548">MTSASPENLHKASKKSSGKQEDKRSVHVTSGIFNNHKPFSLASTKTVQGSIDVDAAESSRRRLSDSLCVC</sequence>
<dbReference type="AlphaFoldDB" id="A0A6A4RPU9"/>
<dbReference type="EMBL" id="VEVO01000022">
    <property type="protein sequence ID" value="KAF0023983.1"/>
    <property type="molecule type" value="Genomic_DNA"/>
</dbReference>
<reference evidence="2 3" key="1">
    <citation type="submission" date="2019-06" db="EMBL/GenBank/DDBJ databases">
        <title>Draft genomes of female and male turbot (Scophthalmus maximus).</title>
        <authorList>
            <person name="Xu H."/>
            <person name="Xu X.-W."/>
            <person name="Shao C."/>
            <person name="Chen S."/>
        </authorList>
    </citation>
    <scope>NUCLEOTIDE SEQUENCE [LARGE SCALE GENOMIC DNA]</scope>
    <source>
        <strain evidence="2">Ysfricsl-2016a</strain>
        <tissue evidence="2">Blood</tissue>
    </source>
</reference>
<evidence type="ECO:0000313" key="2">
    <source>
        <dbReference type="EMBL" id="KAF0023983.1"/>
    </source>
</evidence>